<evidence type="ECO:0000256" key="1">
    <source>
        <dbReference type="SAM" id="MobiDB-lite"/>
    </source>
</evidence>
<evidence type="ECO:0000313" key="4">
    <source>
        <dbReference type="Proteomes" id="UP000190744"/>
    </source>
</evidence>
<protein>
    <recommendedName>
        <fullName evidence="2">BRCT domain-containing protein</fullName>
    </recommendedName>
</protein>
<feature type="domain" description="BRCT" evidence="2">
    <location>
        <begin position="227"/>
        <end position="333"/>
    </location>
</feature>
<name>A0A1S9RTK6_PENBI</name>
<dbReference type="Proteomes" id="UP000190744">
    <property type="component" value="Unassembled WGS sequence"/>
</dbReference>
<feature type="compositionally biased region" description="Low complexity" evidence="1">
    <location>
        <begin position="215"/>
        <end position="227"/>
    </location>
</feature>
<accession>A0A1S9RTK6</accession>
<dbReference type="AlphaFoldDB" id="A0A1S9RTK6"/>
<dbReference type="Pfam" id="PF00533">
    <property type="entry name" value="BRCT"/>
    <property type="match status" value="1"/>
</dbReference>
<feature type="region of interest" description="Disordered" evidence="1">
    <location>
        <begin position="1"/>
        <end position="47"/>
    </location>
</feature>
<proteinExistence type="predicted"/>
<dbReference type="SUPFAM" id="SSF52113">
    <property type="entry name" value="BRCT domain"/>
    <property type="match status" value="1"/>
</dbReference>
<feature type="region of interest" description="Disordered" evidence="1">
    <location>
        <begin position="164"/>
        <end position="227"/>
    </location>
</feature>
<organism evidence="3 4">
    <name type="scientific">Penicillium brasilianum</name>
    <dbReference type="NCBI Taxonomy" id="104259"/>
    <lineage>
        <taxon>Eukaryota</taxon>
        <taxon>Fungi</taxon>
        <taxon>Dikarya</taxon>
        <taxon>Ascomycota</taxon>
        <taxon>Pezizomycotina</taxon>
        <taxon>Eurotiomycetes</taxon>
        <taxon>Eurotiomycetidae</taxon>
        <taxon>Eurotiales</taxon>
        <taxon>Aspergillaceae</taxon>
        <taxon>Penicillium</taxon>
    </lineage>
</organism>
<feature type="compositionally biased region" description="Basic and acidic residues" evidence="1">
    <location>
        <begin position="11"/>
        <end position="21"/>
    </location>
</feature>
<evidence type="ECO:0000313" key="3">
    <source>
        <dbReference type="EMBL" id="OOQ88837.1"/>
    </source>
</evidence>
<dbReference type="SMART" id="SM00292">
    <property type="entry name" value="BRCT"/>
    <property type="match status" value="1"/>
</dbReference>
<dbReference type="InterPro" id="IPR036420">
    <property type="entry name" value="BRCT_dom_sf"/>
</dbReference>
<dbReference type="InterPro" id="IPR001357">
    <property type="entry name" value="BRCT_dom"/>
</dbReference>
<reference evidence="4" key="1">
    <citation type="submission" date="2015-09" db="EMBL/GenBank/DDBJ databases">
        <authorList>
            <person name="Fill T.P."/>
            <person name="Baretta J.F."/>
            <person name="de Almeida L.G."/>
            <person name="Rocha M."/>
            <person name="de Souza D.H."/>
            <person name="Malavazi I."/>
            <person name="Cerdeira L.T."/>
            <person name="Hong H."/>
            <person name="Samborskyy M."/>
            <person name="de Vasconcelos A.T."/>
            <person name="Leadlay P."/>
            <person name="Rodrigues-Filho E."/>
        </authorList>
    </citation>
    <scope>NUCLEOTIDE SEQUENCE [LARGE SCALE GENOMIC DNA]</scope>
    <source>
        <strain evidence="4">LaBioMMi 136</strain>
    </source>
</reference>
<feature type="compositionally biased region" description="Low complexity" evidence="1">
    <location>
        <begin position="174"/>
        <end position="202"/>
    </location>
</feature>
<dbReference type="EMBL" id="LJBN01000117">
    <property type="protein sequence ID" value="OOQ88837.1"/>
    <property type="molecule type" value="Genomic_DNA"/>
</dbReference>
<gene>
    <name evidence="3" type="ORF">PEBR_11668</name>
</gene>
<dbReference type="Gene3D" id="3.40.50.10190">
    <property type="entry name" value="BRCT domain"/>
    <property type="match status" value="1"/>
</dbReference>
<dbReference type="PROSITE" id="PS50172">
    <property type="entry name" value="BRCT"/>
    <property type="match status" value="1"/>
</dbReference>
<sequence>MPPPKKNPTNHKFELQNHRVFDPWNSSSTGHQHAENPYSGTTSWHDTRSAKLKQQFRGDDYSRNSAGALDDQDFSAKAFDGTCGSVSPVGESYGDITGSGGRTRAGEWRWVSEAEAKRAQLGVRDIRCFMAVGKRKAGDEYQMQSQAEKKARTVSGGTAVSKMLISTPTPTPTPTSATVTVPETSTISTTTSTTKIPSSPKIESGTDHQRQKRIATPSLAPSTTKSSSSTLFTGTTIYINGSTLPQISDHKLKSLLASHGATIAIGMARRTVTHVIIGQPGTTGKGAGGGLAAGKLQGEIERGGWKGVRIVGVDWVLESIKAGKRLAESRFAVLCVAPKGQKSVASMFGGR</sequence>
<evidence type="ECO:0000259" key="2">
    <source>
        <dbReference type="PROSITE" id="PS50172"/>
    </source>
</evidence>
<comment type="caution">
    <text evidence="3">The sequence shown here is derived from an EMBL/GenBank/DDBJ whole genome shotgun (WGS) entry which is preliminary data.</text>
</comment>